<protein>
    <submittedName>
        <fullName evidence="2">GNAT family N-acetyltransferase</fullName>
    </submittedName>
</protein>
<dbReference type="SUPFAM" id="SSF55729">
    <property type="entry name" value="Acyl-CoA N-acyltransferases (Nat)"/>
    <property type="match status" value="1"/>
</dbReference>
<dbReference type="GO" id="GO:0016747">
    <property type="term" value="F:acyltransferase activity, transferring groups other than amino-acyl groups"/>
    <property type="evidence" value="ECO:0007669"/>
    <property type="project" value="InterPro"/>
</dbReference>
<name>A0A9D1ECZ9_9FIRM</name>
<dbReference type="PANTHER" id="PTHR43451">
    <property type="entry name" value="ACETYLTRANSFERASE (GNAT) FAMILY PROTEIN"/>
    <property type="match status" value="1"/>
</dbReference>
<dbReference type="InterPro" id="IPR000182">
    <property type="entry name" value="GNAT_dom"/>
</dbReference>
<organism evidence="2 3">
    <name type="scientific">Candidatus Fimimorpha faecalis</name>
    <dbReference type="NCBI Taxonomy" id="2840824"/>
    <lineage>
        <taxon>Bacteria</taxon>
        <taxon>Bacillati</taxon>
        <taxon>Bacillota</taxon>
        <taxon>Clostridia</taxon>
        <taxon>Eubacteriales</taxon>
        <taxon>Candidatus Fimimorpha</taxon>
    </lineage>
</organism>
<dbReference type="AlphaFoldDB" id="A0A9D1ECZ9"/>
<dbReference type="EMBL" id="DVHN01000035">
    <property type="protein sequence ID" value="HIR87920.1"/>
    <property type="molecule type" value="Genomic_DNA"/>
</dbReference>
<accession>A0A9D1ECZ9</accession>
<dbReference type="Gene3D" id="3.40.630.30">
    <property type="match status" value="1"/>
</dbReference>
<evidence type="ECO:0000313" key="2">
    <source>
        <dbReference type="EMBL" id="HIR87920.1"/>
    </source>
</evidence>
<reference evidence="2" key="2">
    <citation type="journal article" date="2021" name="PeerJ">
        <title>Extensive microbial diversity within the chicken gut microbiome revealed by metagenomics and culture.</title>
        <authorList>
            <person name="Gilroy R."/>
            <person name="Ravi A."/>
            <person name="Getino M."/>
            <person name="Pursley I."/>
            <person name="Horton D.L."/>
            <person name="Alikhan N.F."/>
            <person name="Baker D."/>
            <person name="Gharbi K."/>
            <person name="Hall N."/>
            <person name="Watson M."/>
            <person name="Adriaenssens E.M."/>
            <person name="Foster-Nyarko E."/>
            <person name="Jarju S."/>
            <person name="Secka A."/>
            <person name="Antonio M."/>
            <person name="Oren A."/>
            <person name="Chaudhuri R.R."/>
            <person name="La Ragione R."/>
            <person name="Hildebrand F."/>
            <person name="Pallen M.J."/>
        </authorList>
    </citation>
    <scope>NUCLEOTIDE SEQUENCE</scope>
    <source>
        <strain evidence="2">ChiW13-3771</strain>
    </source>
</reference>
<sequence length="157" mass="18651">MVRIRPYILYDCKEIMQLFYDTVHVINKKDYTEAQLDAWAPPTLDQEYWENILKEHYSIVAELDNQIVGFSDMDDTGYLDHLFVHKDYQGRGIATALLNKLESYARIIGMDYIITHVSITAKPFFLAKDFEVVKEQKVMKRGEWFTNFIMQKKIRKQ</sequence>
<dbReference type="InterPro" id="IPR016181">
    <property type="entry name" value="Acyl_CoA_acyltransferase"/>
</dbReference>
<dbReference type="CDD" id="cd04301">
    <property type="entry name" value="NAT_SF"/>
    <property type="match status" value="1"/>
</dbReference>
<evidence type="ECO:0000259" key="1">
    <source>
        <dbReference type="PROSITE" id="PS51186"/>
    </source>
</evidence>
<gene>
    <name evidence="2" type="ORF">IAC96_03115</name>
</gene>
<dbReference type="InterPro" id="IPR052564">
    <property type="entry name" value="N-acetyltrans/Recomb-assoc"/>
</dbReference>
<dbReference type="Pfam" id="PF13673">
    <property type="entry name" value="Acetyltransf_10"/>
    <property type="match status" value="1"/>
</dbReference>
<evidence type="ECO:0000313" key="3">
    <source>
        <dbReference type="Proteomes" id="UP000824201"/>
    </source>
</evidence>
<dbReference type="Proteomes" id="UP000824201">
    <property type="component" value="Unassembled WGS sequence"/>
</dbReference>
<dbReference type="PANTHER" id="PTHR43451:SF1">
    <property type="entry name" value="ACETYLTRANSFERASE"/>
    <property type="match status" value="1"/>
</dbReference>
<reference evidence="2" key="1">
    <citation type="submission" date="2020-10" db="EMBL/GenBank/DDBJ databases">
        <authorList>
            <person name="Gilroy R."/>
        </authorList>
    </citation>
    <scope>NUCLEOTIDE SEQUENCE</scope>
    <source>
        <strain evidence="2">ChiW13-3771</strain>
    </source>
</reference>
<proteinExistence type="predicted"/>
<dbReference type="PROSITE" id="PS51186">
    <property type="entry name" value="GNAT"/>
    <property type="match status" value="1"/>
</dbReference>
<comment type="caution">
    <text evidence="2">The sequence shown here is derived from an EMBL/GenBank/DDBJ whole genome shotgun (WGS) entry which is preliminary data.</text>
</comment>
<feature type="domain" description="N-acetyltransferase" evidence="1">
    <location>
        <begin position="18"/>
        <end position="155"/>
    </location>
</feature>